<feature type="compositionally biased region" description="Low complexity" evidence="6">
    <location>
        <begin position="1532"/>
        <end position="1551"/>
    </location>
</feature>
<evidence type="ECO:0000256" key="4">
    <source>
        <dbReference type="ARBA" id="ARBA00023163"/>
    </source>
</evidence>
<sequence>MSNPNLPASSSVVGPQHHPPQRPYHSASSGGSSHQPPHTMHGSASVSSMASSGSLSNQGSSNTGSLSGGFAQQHSSSSNRPSGQYPPRSGQGSVQNTSRPPNPARVSSSMNPNINSSRPPTKKHPPNQPYTTPSSHYHHGGMTNIPGYNQTQPSGTKLACGKVVVDLLSPKLGFPDVYPCEQHSRIPEVIFSSTFAREGYVDKTFSKIDHQEINSSGSFFLDSPFFANLERCEQNLREEHKSFSTNKTREEMKQRFDNAVNSCNCTATTTLIPKTVESYSMFKVLAGKTEDQKRPMNNMTSPRIPLRELVSKVAKYFVKPNFFELLASHNIPYFRALWYTKILIRDNSAASNVNVKDLSLDLTNKLCEHMLNICSEENSDPKKRQSVMYTINFLAYCLEEKMLNESILCQKLLEMLESKFGLKPKASKDVSLMDAYFFSLLSIKSNDQIFQNLTNTINSSKKVGPVTKFYILQFFKLYMTYSSDPKFSFEVYRRLNPGQQQLSLDNVKHLLYKPKDDIFAINVLDRTNCNIPEIYNTLLYNKDIGINLISGICEWAITSKRQQNHRPYVVGTLVNYFIKQNPSLKKQVEESLFREVLGYCEESSEDTSLNIIKLFNELILQNNFSISEYIKYLTARGFNVSKTDKFNTTHSYILRNLPSYDALTKNKINSKLYGPRFDSENSEAKKIQTSQNDIKENISKIIYGGLNQSDMDETVKSVINSIRDLPLKGAQFEITQWISDELKFIDSSLLSEDIIDNLLAITLTVSNYRAFRDIIFNILNKLVSGECKYLGLEMKLFSIIRNGIHLFISLDDSEIIDLFQKRYKTINSRNFQIIIYKYLTEISNCEAFKAKISKFISVVENFNTPAAPLNLDFTLNSMITHPFIEYVKKEGINLIHSNPSSLVSEYTLNNPQRFTQEQVFILLRVLFAQYHHHKHAFFIRLLRDMSLQSSLFDNSAVIECLTHVIVQILDDPHSTTDVIISLIQFIIESITNGLISGYTFINNILFRVFDLLMQKITNLKSIINQPIAFIFFYIYFLRIFVNFSFSTTNEKINALMIECNIPADSVTWIDEHIYSNIITNTFYDFLGPFESKELISKLAVYCKTLYKEAISSHGDQNRSKKVYESMVEILLDYLGNPKALKDISRSISYTQDCLGLLYELPSKGKEIEYGNKYQTISTLIESLIKPFSSEATNPVPGKLFAFLSHSTSINDYLNFVMDLSKSCDKWRIPIDSHILFIYMFTWNKRKPLQREQYLHFATRKGKDDSFFYAKSLLPILFYTPFAAFQDIVLELFRSAITYNEKRQQDVENLLPTIDELIRLDQGKAEIACRHILDSINGTLKDQNSPNIREKLTTALFCLKDIIFYSPLLENPFEDRSSDKKNRLQIIFEIKKVLIMLSTSKIIPNIFNSSTSTTSSIVSTPAVSSSLPTQTIIDLSLTDIYYLIYSMLLKLKIPQEELNKDFERFFQQREASLSSSSGSSSRSIQQPPLSYPPTQINPSPGSASSTGTPSNIRPSTTPRGGVGTPSSGTGKASPIKSPQQSPLQSSIIGSQPTAIRNDHNKISNWLVIEDYVIQCPHCGSSHGNLTPARYFGSKVVKKTELLFGKKVAPPSLASSSGHVNHHSSSGSSDSSMKKRKLAESSDSTPTTEQQEDSTSMVLSDSPLSQEPKKLKQ</sequence>
<reference evidence="9 10" key="1">
    <citation type="journal article" date="2018" name="BMC Genomics">
        <title>The genome of Naegleria lovaniensis, the basis for a comparative approach to unravel pathogenicity factors of the human pathogenic amoeba N. fowleri.</title>
        <authorList>
            <person name="Liechti N."/>
            <person name="Schurch N."/>
            <person name="Bruggmann R."/>
            <person name="Wittwer M."/>
        </authorList>
    </citation>
    <scope>NUCLEOTIDE SEQUENCE [LARGE SCALE GENOMIC DNA]</scope>
    <source>
        <strain evidence="9 10">ATCC 30569</strain>
    </source>
</reference>
<name>A0AA88KLN8_NAELO</name>
<dbReference type="Proteomes" id="UP000816034">
    <property type="component" value="Unassembled WGS sequence"/>
</dbReference>
<keyword evidence="4" id="KW-0804">Transcription</keyword>
<keyword evidence="7" id="KW-0472">Membrane</keyword>
<proteinExistence type="inferred from homology"/>
<keyword evidence="7" id="KW-0812">Transmembrane</keyword>
<feature type="region of interest" description="Disordered" evidence="6">
    <location>
        <begin position="1472"/>
        <end position="1551"/>
    </location>
</feature>
<comment type="subcellular location">
    <subcellularLocation>
        <location evidence="1">Nucleus</location>
    </subcellularLocation>
</comment>
<feature type="compositionally biased region" description="Low complexity" evidence="6">
    <location>
        <begin position="1613"/>
        <end position="1629"/>
    </location>
</feature>
<feature type="compositionally biased region" description="Polar residues" evidence="6">
    <location>
        <begin position="1510"/>
        <end position="1529"/>
    </location>
</feature>
<feature type="domain" description="Mediator complex subunit Med12" evidence="8">
    <location>
        <begin position="296"/>
        <end position="341"/>
    </location>
</feature>
<feature type="compositionally biased region" description="Polar residues" evidence="6">
    <location>
        <begin position="26"/>
        <end position="36"/>
    </location>
</feature>
<feature type="region of interest" description="Disordered" evidence="6">
    <location>
        <begin position="1"/>
        <end position="150"/>
    </location>
</feature>
<evidence type="ECO:0000259" key="8">
    <source>
        <dbReference type="Pfam" id="PF09497"/>
    </source>
</evidence>
<dbReference type="GeneID" id="68094349"/>
<evidence type="ECO:0000313" key="9">
    <source>
        <dbReference type="EMBL" id="KAG2386858.1"/>
    </source>
</evidence>
<feature type="compositionally biased region" description="Low complexity" evidence="6">
    <location>
        <begin position="1472"/>
        <end position="1482"/>
    </location>
</feature>
<dbReference type="GO" id="GO:0003712">
    <property type="term" value="F:transcription coregulator activity"/>
    <property type="evidence" value="ECO:0007669"/>
    <property type="project" value="InterPro"/>
</dbReference>
<feature type="transmembrane region" description="Helical" evidence="7">
    <location>
        <begin position="978"/>
        <end position="1001"/>
    </location>
</feature>
<keyword evidence="7" id="KW-1133">Transmembrane helix</keyword>
<feature type="compositionally biased region" description="Polar residues" evidence="6">
    <location>
        <begin position="90"/>
        <end position="119"/>
    </location>
</feature>
<keyword evidence="5" id="KW-0539">Nucleus</keyword>
<feature type="compositionally biased region" description="Polar residues" evidence="6">
    <location>
        <begin position="1483"/>
        <end position="1496"/>
    </location>
</feature>
<evidence type="ECO:0000256" key="3">
    <source>
        <dbReference type="ARBA" id="ARBA00023015"/>
    </source>
</evidence>
<dbReference type="RefSeq" id="XP_044550850.1">
    <property type="nucleotide sequence ID" value="XM_044691250.1"/>
</dbReference>
<keyword evidence="10" id="KW-1185">Reference proteome</keyword>
<evidence type="ECO:0000256" key="5">
    <source>
        <dbReference type="ARBA" id="ARBA00023242"/>
    </source>
</evidence>
<evidence type="ECO:0000256" key="2">
    <source>
        <dbReference type="ARBA" id="ARBA00010289"/>
    </source>
</evidence>
<feature type="compositionally biased region" description="Polar residues" evidence="6">
    <location>
        <begin position="1"/>
        <end position="13"/>
    </location>
</feature>
<feature type="compositionally biased region" description="Polar residues" evidence="6">
    <location>
        <begin position="70"/>
        <end position="82"/>
    </location>
</feature>
<dbReference type="Pfam" id="PF09497">
    <property type="entry name" value="Med12"/>
    <property type="match status" value="1"/>
</dbReference>
<keyword evidence="3" id="KW-0805">Transcription regulation</keyword>
<feature type="compositionally biased region" description="Low complexity" evidence="6">
    <location>
        <begin position="42"/>
        <end position="69"/>
    </location>
</feature>
<feature type="region of interest" description="Disordered" evidence="6">
    <location>
        <begin position="1608"/>
        <end position="1671"/>
    </location>
</feature>
<gene>
    <name evidence="9" type="ORF">C9374_001893</name>
</gene>
<comment type="similarity">
    <text evidence="2">Belongs to the Mediator complex subunit 12 family.</text>
</comment>
<feature type="compositionally biased region" description="Low complexity" evidence="6">
    <location>
        <begin position="1497"/>
        <end position="1509"/>
    </location>
</feature>
<comment type="caution">
    <text evidence="9">The sequence shown here is derived from an EMBL/GenBank/DDBJ whole genome shotgun (WGS) entry which is preliminary data.</text>
</comment>
<evidence type="ECO:0000256" key="1">
    <source>
        <dbReference type="ARBA" id="ARBA00004123"/>
    </source>
</evidence>
<dbReference type="EMBL" id="PYSW02000014">
    <property type="protein sequence ID" value="KAG2386858.1"/>
    <property type="molecule type" value="Genomic_DNA"/>
</dbReference>
<dbReference type="GO" id="GO:0016592">
    <property type="term" value="C:mediator complex"/>
    <property type="evidence" value="ECO:0007669"/>
    <property type="project" value="InterPro"/>
</dbReference>
<organism evidence="9 10">
    <name type="scientific">Naegleria lovaniensis</name>
    <name type="common">Amoeba</name>
    <dbReference type="NCBI Taxonomy" id="51637"/>
    <lineage>
        <taxon>Eukaryota</taxon>
        <taxon>Discoba</taxon>
        <taxon>Heterolobosea</taxon>
        <taxon>Tetramitia</taxon>
        <taxon>Eutetramitia</taxon>
        <taxon>Vahlkampfiidae</taxon>
        <taxon>Naegleria</taxon>
    </lineage>
</organism>
<evidence type="ECO:0000256" key="6">
    <source>
        <dbReference type="SAM" id="MobiDB-lite"/>
    </source>
</evidence>
<feature type="compositionally biased region" description="Polar residues" evidence="6">
    <location>
        <begin position="1639"/>
        <end position="1663"/>
    </location>
</feature>
<evidence type="ECO:0000313" key="10">
    <source>
        <dbReference type="Proteomes" id="UP000816034"/>
    </source>
</evidence>
<evidence type="ECO:0000256" key="7">
    <source>
        <dbReference type="SAM" id="Phobius"/>
    </source>
</evidence>
<dbReference type="InterPro" id="IPR019035">
    <property type="entry name" value="Mediator_Med12"/>
</dbReference>
<feature type="transmembrane region" description="Helical" evidence="7">
    <location>
        <begin position="1022"/>
        <end position="1041"/>
    </location>
</feature>
<protein>
    <recommendedName>
        <fullName evidence="8">Mediator complex subunit Med12 domain-containing protein</fullName>
    </recommendedName>
</protein>
<dbReference type="GO" id="GO:0006357">
    <property type="term" value="P:regulation of transcription by RNA polymerase II"/>
    <property type="evidence" value="ECO:0007669"/>
    <property type="project" value="InterPro"/>
</dbReference>
<accession>A0AA88KLN8</accession>